<reference evidence="15" key="1">
    <citation type="submission" date="2017-02" db="UniProtKB">
        <authorList>
            <consortium name="WormBaseParasite"/>
        </authorList>
    </citation>
    <scope>IDENTIFICATION</scope>
</reference>
<protein>
    <recommendedName>
        <fullName evidence="5">Elongator complex protein 1</fullName>
    </recommendedName>
</protein>
<organism evidence="13 15">
    <name type="scientific">Dracunculus medinensis</name>
    <name type="common">Guinea worm</name>
    <dbReference type="NCBI Taxonomy" id="318479"/>
    <lineage>
        <taxon>Eukaryota</taxon>
        <taxon>Metazoa</taxon>
        <taxon>Ecdysozoa</taxon>
        <taxon>Nematoda</taxon>
        <taxon>Chromadorea</taxon>
        <taxon>Rhabditida</taxon>
        <taxon>Spirurina</taxon>
        <taxon>Dracunculoidea</taxon>
        <taxon>Dracunculidae</taxon>
        <taxon>Dracunculus</taxon>
    </lineage>
</organism>
<accession>A0A0N4UI32</accession>
<feature type="domain" description="ELP1 N-terminal second beta-propeller" evidence="8">
    <location>
        <begin position="407"/>
        <end position="493"/>
    </location>
</feature>
<evidence type="ECO:0000259" key="7">
    <source>
        <dbReference type="Pfam" id="PF04762"/>
    </source>
</evidence>
<dbReference type="GO" id="GO:0002926">
    <property type="term" value="P:tRNA wobble base 5-methoxycarbonylmethyl-2-thiouridinylation"/>
    <property type="evidence" value="ECO:0007669"/>
    <property type="project" value="TreeGrafter"/>
</dbReference>
<dbReference type="PIRSF" id="PIRSF017233">
    <property type="entry name" value="IKAP"/>
    <property type="match status" value="1"/>
</dbReference>
<evidence type="ECO:0000313" key="13">
    <source>
        <dbReference type="Proteomes" id="UP000038040"/>
    </source>
</evidence>
<feature type="domain" description="ELP1 first N-terminal beta-propeller" evidence="7">
    <location>
        <begin position="51"/>
        <end position="199"/>
    </location>
</feature>
<dbReference type="OrthoDB" id="40048at2759"/>
<keyword evidence="6" id="KW-1133">Transmembrane helix</keyword>
<dbReference type="GO" id="GO:0005829">
    <property type="term" value="C:cytosol"/>
    <property type="evidence" value="ECO:0007669"/>
    <property type="project" value="TreeGrafter"/>
</dbReference>
<comment type="function">
    <text evidence="5">Component of the elongator complex which is required for multiple tRNA modifications, including mcm5U (5-methoxycarbonylmethyl uridine), mcm5s2U (5-methoxycarbonylmethyl-2-thiouridine), and ncm5U (5-carbamoylmethyl uridine). The elongator complex catalyzes formation of carboxymethyluridine in the wobble base at position 34 in tRNAs.</text>
</comment>
<evidence type="ECO:0000256" key="2">
    <source>
        <dbReference type="ARBA" id="ARBA00006086"/>
    </source>
</evidence>
<feature type="domain" description="ELP1 TPR" evidence="9">
    <location>
        <begin position="790"/>
        <end position="952"/>
    </location>
</feature>
<dbReference type="Pfam" id="PF23925">
    <property type="entry name" value="A-sol_ELP1"/>
    <property type="match status" value="1"/>
</dbReference>
<evidence type="ECO:0000259" key="9">
    <source>
        <dbReference type="Pfam" id="PF23878"/>
    </source>
</evidence>
<comment type="similarity">
    <text evidence="2 5">Belongs to the ELP1/IKA1 family.</text>
</comment>
<dbReference type="GO" id="GO:0033588">
    <property type="term" value="C:elongator holoenzyme complex"/>
    <property type="evidence" value="ECO:0007669"/>
    <property type="project" value="InterPro"/>
</dbReference>
<evidence type="ECO:0000259" key="10">
    <source>
        <dbReference type="Pfam" id="PF23925"/>
    </source>
</evidence>
<comment type="subcellular location">
    <subcellularLocation>
        <location evidence="5">Cytoplasm</location>
    </subcellularLocation>
    <subcellularLocation>
        <location evidence="5">Nucleus</location>
    </subcellularLocation>
</comment>
<keyword evidence="4" id="KW-0819">tRNA processing</keyword>
<feature type="domain" description="ELP1 three-helical bundle" evidence="11">
    <location>
        <begin position="968"/>
        <end position="1118"/>
    </location>
</feature>
<dbReference type="Proteomes" id="UP000038040">
    <property type="component" value="Unplaced"/>
</dbReference>
<feature type="transmembrane region" description="Helical" evidence="6">
    <location>
        <begin position="200"/>
        <end position="220"/>
    </location>
</feature>
<feature type="domain" description="ELP1 alpha-solenoid" evidence="10">
    <location>
        <begin position="581"/>
        <end position="779"/>
    </location>
</feature>
<sequence>MRNLTVWKSSCTKLDLKCDEFSDISFNNAQAFLIDDFGQIYCAFSQGILQFPSQTVEVFRLDSQHIIDAISWAPDHHLLISISSDLLHFFSRDFQCSGIKSLISSEIGRDQLVSLGWGSSETQFQGAGRRKQQENEYETEVLEHDIGNTLISWSGDATYFAVSYVNSLKIRKVSIWNDEMDLISCLEPLSGIEQSLAYRYFFFSSAISVILLHFFSELFLAPPFRPSGNLIAVSRVKGIVREIFFFERNGQVRSSFKLPDVNNDYVSWLGWNYDSTIFCIHLATLNCTLREGFFFSIFVFKIIFVAYFEGLQFFIRRKIHLKTYNLCETCAFLFLNNFTIFVITVQFWCVSNYDWMLKYRITFSNHLLYSRWANSSPNVFKYVTNEGFVWSIEFSFIYNIHDGIVLVINGQNVRVTDLTSGVVPPPMCHYSMEFPDTVSAIAQCGAGAAFFLTNHFFHIYDLIERKYFFKLSKHFDVSFAAPFLCTNISFTGQHIAVLLISCDNHSIIESTVDNLDDCSVSYSSAVPISWLHSENSNVFIQSRSREIFLLQYRQLNLLSQPTEGVNDEILYKRNIETIYLRSLLINLLKKLIDSLKYVECIHLMKRHRIDMNLLYDHNPELFVQNIEFFIRSVNNSDLINLFLLALNDDDVTKGMYADCYSISENRNGLEKKNKVNFISESFRKCLEKFDEKELIRLYTVVLSTYLNVTPPQVTRALQDLQKRSGFDEKNLKKSWIEYVGLLVPSENLFREALGVYDLSLALDIAHITSQDPKEYLALLSYFQSVTPEYYQNYRIDLYLNRYDKALENIAKVDEKFDEAVQFIINHKLYSKALVVFQDQTSFHKICYIYADYLMKKGSFKEAAILFRREGSLKIALSCMEKCYDYNGYVELCVELGISGEQCSSSLIRMVQHFKNVGRFHDAANVLCLMHDEAKDLQILELYCQANSWNEAAKIARKIHQPDSLILLKKMVYNRYSQLNDFITKSTDDMKRYINRLNIVRQKKKEAIENAIIYDYENEELLSDISTVVSHISKSSMNTLVRRKKKMERKKTTLKEGSSYEDAALLNALKSLINNIDTIQDELAPLLVLMFDIDLLAEARDLQQKYTELLLFANKSIATVWPCHISLHLLTGPWQELYRTEDGIIRVPNEIRMPNRIALSSELIAPHIRENVSWRLQFLQSSVT</sequence>
<feature type="transmembrane region" description="Helical" evidence="6">
    <location>
        <begin position="293"/>
        <end position="314"/>
    </location>
</feature>
<keyword evidence="6" id="KW-0812">Transmembrane</keyword>
<dbReference type="InterPro" id="IPR056167">
    <property type="entry name" value="A-sol_ELP1"/>
</dbReference>
<dbReference type="WBParaSite" id="DME_0000724501-mRNA-1">
    <property type="protein sequence ID" value="DME_0000724501-mRNA-1"/>
    <property type="gene ID" value="DME_0000724501"/>
</dbReference>
<dbReference type="InterPro" id="IPR056169">
    <property type="entry name" value="HB_ELP1"/>
</dbReference>
<dbReference type="InterPro" id="IPR006849">
    <property type="entry name" value="Elp1"/>
</dbReference>
<evidence type="ECO:0000256" key="3">
    <source>
        <dbReference type="ARBA" id="ARBA00022490"/>
    </source>
</evidence>
<evidence type="ECO:0000313" key="12">
    <source>
        <dbReference type="EMBL" id="VDN59940.1"/>
    </source>
</evidence>
<dbReference type="GO" id="GO:0005634">
    <property type="term" value="C:nucleus"/>
    <property type="evidence" value="ECO:0007669"/>
    <property type="project" value="UniProtKB-SubCell"/>
</dbReference>
<evidence type="ECO:0000259" key="8">
    <source>
        <dbReference type="Pfam" id="PF23797"/>
    </source>
</evidence>
<reference evidence="12 14" key="2">
    <citation type="submission" date="2018-11" db="EMBL/GenBank/DDBJ databases">
        <authorList>
            <consortium name="Pathogen Informatics"/>
        </authorList>
    </citation>
    <scope>NUCLEOTIDE SEQUENCE [LARGE SCALE GENOMIC DNA]</scope>
</reference>
<evidence type="ECO:0000256" key="1">
    <source>
        <dbReference type="ARBA" id="ARBA00005043"/>
    </source>
</evidence>
<dbReference type="PANTHER" id="PTHR12747:SF0">
    <property type="entry name" value="ELONGATOR COMPLEX PROTEIN 1"/>
    <property type="match status" value="1"/>
</dbReference>
<keyword evidence="6" id="KW-0472">Membrane</keyword>
<dbReference type="GO" id="GO:0000049">
    <property type="term" value="F:tRNA binding"/>
    <property type="evidence" value="ECO:0007669"/>
    <property type="project" value="TreeGrafter"/>
</dbReference>
<dbReference type="STRING" id="318479.A0A0N4UI32"/>
<name>A0A0N4UI32_DRAME</name>
<dbReference type="Pfam" id="PF23936">
    <property type="entry name" value="HB_ELP1"/>
    <property type="match status" value="1"/>
</dbReference>
<feature type="domain" description="ELP1 first N-terminal beta-propeller" evidence="7">
    <location>
        <begin position="224"/>
        <end position="366"/>
    </location>
</feature>
<dbReference type="Pfam" id="PF23878">
    <property type="entry name" value="TPR_ELP1"/>
    <property type="match status" value="1"/>
</dbReference>
<keyword evidence="5" id="KW-0539">Nucleus</keyword>
<dbReference type="InterPro" id="IPR056165">
    <property type="entry name" value="Beta-prop_ELP1_2nd"/>
</dbReference>
<evidence type="ECO:0000256" key="4">
    <source>
        <dbReference type="ARBA" id="ARBA00022694"/>
    </source>
</evidence>
<comment type="pathway">
    <text evidence="1">tRNA modification; 5-methoxycarbonylmethyl-2-thiouridine-tRNA biosynthesis.</text>
</comment>
<feature type="transmembrane region" description="Helical" evidence="6">
    <location>
        <begin position="326"/>
        <end position="348"/>
    </location>
</feature>
<dbReference type="Pfam" id="PF04762">
    <property type="entry name" value="Beta-prop_ELP1_1st"/>
    <property type="match status" value="2"/>
</dbReference>
<dbReference type="AlphaFoldDB" id="A0A0N4UI32"/>
<evidence type="ECO:0000256" key="5">
    <source>
        <dbReference type="PIRNR" id="PIRNR017233"/>
    </source>
</evidence>
<dbReference type="Proteomes" id="UP000274756">
    <property type="component" value="Unassembled WGS sequence"/>
</dbReference>
<evidence type="ECO:0000259" key="11">
    <source>
        <dbReference type="Pfam" id="PF23936"/>
    </source>
</evidence>
<dbReference type="UniPathway" id="UPA00988"/>
<dbReference type="Pfam" id="PF23797">
    <property type="entry name" value="Beta-prop_ELP1_2nd"/>
    <property type="match status" value="1"/>
</dbReference>
<gene>
    <name evidence="12" type="ORF">DME_LOCUS9913</name>
</gene>
<evidence type="ECO:0000313" key="15">
    <source>
        <dbReference type="WBParaSite" id="DME_0000724501-mRNA-1"/>
    </source>
</evidence>
<dbReference type="SUPFAM" id="SSF82171">
    <property type="entry name" value="DPP6 N-terminal domain-like"/>
    <property type="match status" value="1"/>
</dbReference>
<keyword evidence="14" id="KW-1185">Reference proteome</keyword>
<keyword evidence="3 5" id="KW-0963">Cytoplasm</keyword>
<dbReference type="InterPro" id="IPR056166">
    <property type="entry name" value="TPR_ELP1"/>
</dbReference>
<proteinExistence type="inferred from homology"/>
<dbReference type="EMBL" id="UYYG01001195">
    <property type="protein sequence ID" value="VDN59940.1"/>
    <property type="molecule type" value="Genomic_DNA"/>
</dbReference>
<evidence type="ECO:0000256" key="6">
    <source>
        <dbReference type="SAM" id="Phobius"/>
    </source>
</evidence>
<dbReference type="PANTHER" id="PTHR12747">
    <property type="entry name" value="ELONGATOR COMPLEX PROTEIN 1"/>
    <property type="match status" value="1"/>
</dbReference>
<dbReference type="Gene3D" id="1.25.40.470">
    <property type="match status" value="1"/>
</dbReference>
<evidence type="ECO:0000313" key="14">
    <source>
        <dbReference type="Proteomes" id="UP000274756"/>
    </source>
</evidence>
<dbReference type="InterPro" id="IPR056164">
    <property type="entry name" value="Beta-prop_ELP1_1st"/>
</dbReference>